<sequence>MKANKCKHAVEMLCSNLHIRAGYNLSIRACGIRMKFHFHFCSTNMLLSLFVINKAGGVVYQQDLSAEAPKISSNDRLRLGSTFHSIHAIAALAAPVASKGIVSMDTDSFRLQCFQTLTGTKFFITALPNISSGDLEAVLRQIYELYADYVLKNPFYELEMPIRCHLFYTNLQLLVDKVNTSSTRRPY</sequence>
<dbReference type="CDD" id="cd14856">
    <property type="entry name" value="TRAPPC4_synbindin"/>
    <property type="match status" value="1"/>
</dbReference>
<gene>
    <name evidence="10" type="ORF">DYB26_006920</name>
    <name evidence="9" type="ORF">DYB30_005104</name>
    <name evidence="13" type="ORF">DYB31_012053</name>
    <name evidence="8" type="ORF">DYB34_006852</name>
    <name evidence="11" type="ORF">DYB35_009652</name>
    <name evidence="12" type="ORF">DYB37_010059</name>
</gene>
<dbReference type="Proteomes" id="UP000285712">
    <property type="component" value="Unassembled WGS sequence"/>
</dbReference>
<protein>
    <recommendedName>
        <fullName evidence="7">Trafficking protein particle complex subunit</fullName>
    </recommendedName>
</protein>
<comment type="similarity">
    <text evidence="6">Belongs to the TRAPP small subunits family. TRAPPC4 subfamily.</text>
</comment>
<keyword evidence="4 7" id="KW-0931">ER-Golgi transport</keyword>
<dbReference type="GO" id="GO:0005794">
    <property type="term" value="C:Golgi apparatus"/>
    <property type="evidence" value="ECO:0007669"/>
    <property type="project" value="UniProtKB-SubCell"/>
</dbReference>
<dbReference type="SUPFAM" id="SSF64356">
    <property type="entry name" value="SNARE-like"/>
    <property type="match status" value="1"/>
</dbReference>
<evidence type="ECO:0000256" key="2">
    <source>
        <dbReference type="ARBA" id="ARBA00022448"/>
    </source>
</evidence>
<dbReference type="GO" id="GO:0030008">
    <property type="term" value="C:TRAPP complex"/>
    <property type="evidence" value="ECO:0007669"/>
    <property type="project" value="UniProtKB-UniRule"/>
</dbReference>
<dbReference type="Proteomes" id="UP000266196">
    <property type="component" value="Unassembled WGS sequence"/>
</dbReference>
<evidence type="ECO:0000313" key="16">
    <source>
        <dbReference type="Proteomes" id="UP000283543"/>
    </source>
</evidence>
<evidence type="ECO:0000313" key="10">
    <source>
        <dbReference type="EMBL" id="RHY79964.1"/>
    </source>
</evidence>
<keyword evidence="5 7" id="KW-0333">Golgi apparatus</keyword>
<comment type="subcellular location">
    <subcellularLocation>
        <location evidence="7">Endoplasmic reticulum</location>
    </subcellularLocation>
    <subcellularLocation>
        <location evidence="7">Golgi apparatus</location>
        <location evidence="7">cis-Golgi network</location>
    </subcellularLocation>
    <subcellularLocation>
        <location evidence="1">Golgi apparatus</location>
    </subcellularLocation>
</comment>
<dbReference type="EMBL" id="QUTE01006398">
    <property type="protein sequence ID" value="RHZ32941.1"/>
    <property type="molecule type" value="Genomic_DNA"/>
</dbReference>
<evidence type="ECO:0000256" key="7">
    <source>
        <dbReference type="RuleBase" id="RU366065"/>
    </source>
</evidence>
<evidence type="ECO:0000256" key="4">
    <source>
        <dbReference type="ARBA" id="ARBA00022892"/>
    </source>
</evidence>
<dbReference type="EMBL" id="QUTD01004378">
    <property type="protein sequence ID" value="RHY68396.1"/>
    <property type="molecule type" value="Genomic_DNA"/>
</dbReference>
<dbReference type="EMBL" id="QUTB01003406">
    <property type="protein sequence ID" value="RHY68164.1"/>
    <property type="molecule type" value="Genomic_DNA"/>
</dbReference>
<evidence type="ECO:0000313" key="9">
    <source>
        <dbReference type="EMBL" id="RHY68396.1"/>
    </source>
</evidence>
<organism evidence="9 15">
    <name type="scientific">Aphanomyces astaci</name>
    <name type="common">Crayfish plague agent</name>
    <dbReference type="NCBI Taxonomy" id="112090"/>
    <lineage>
        <taxon>Eukaryota</taxon>
        <taxon>Sar</taxon>
        <taxon>Stramenopiles</taxon>
        <taxon>Oomycota</taxon>
        <taxon>Saprolegniomycetes</taxon>
        <taxon>Saprolegniales</taxon>
        <taxon>Verrucalvaceae</taxon>
        <taxon>Aphanomyces</taxon>
    </lineage>
</organism>
<evidence type="ECO:0000256" key="3">
    <source>
        <dbReference type="ARBA" id="ARBA00022824"/>
    </source>
</evidence>
<reference evidence="14 15" key="1">
    <citation type="submission" date="2018-08" db="EMBL/GenBank/DDBJ databases">
        <title>Aphanomyces genome sequencing and annotation.</title>
        <authorList>
            <person name="Minardi D."/>
            <person name="Oidtmann B."/>
            <person name="Van Der Giezen M."/>
            <person name="Studholme D.J."/>
        </authorList>
    </citation>
    <scope>NUCLEOTIDE SEQUENCE [LARGE SCALE GENOMIC DNA]</scope>
    <source>
        <strain evidence="13 14">197901</strain>
        <strain evidence="9 15">D2</strain>
        <strain evidence="12 17">Da</strain>
        <strain evidence="10 19">FDL457</strain>
        <strain evidence="8 16">Si</strain>
        <strain evidence="11 18">Sv</strain>
    </source>
</reference>
<evidence type="ECO:0000313" key="18">
    <source>
        <dbReference type="Proteomes" id="UP000285712"/>
    </source>
</evidence>
<dbReference type="PANTHER" id="PTHR23249">
    <property type="entry name" value="TRAFFICKING PROTEIN PARTICLE COMPLEX SUBUNIT"/>
    <property type="match status" value="1"/>
</dbReference>
<evidence type="ECO:0000313" key="11">
    <source>
        <dbReference type="EMBL" id="RHY94532.1"/>
    </source>
</evidence>
<dbReference type="InterPro" id="IPR011012">
    <property type="entry name" value="Longin-like_dom_sf"/>
</dbReference>
<dbReference type="Proteomes" id="UP000286510">
    <property type="component" value="Unassembled WGS sequence"/>
</dbReference>
<dbReference type="AlphaFoldDB" id="A0A397DW39"/>
<name>A0A397DW39_APHAT</name>
<dbReference type="Proteomes" id="UP000266643">
    <property type="component" value="Unassembled WGS sequence"/>
</dbReference>
<evidence type="ECO:0000313" key="19">
    <source>
        <dbReference type="Proteomes" id="UP000286510"/>
    </source>
</evidence>
<dbReference type="EMBL" id="QUTH01002730">
    <property type="protein sequence ID" value="RHZ24257.1"/>
    <property type="molecule type" value="Genomic_DNA"/>
</dbReference>
<evidence type="ECO:0000313" key="17">
    <source>
        <dbReference type="Proteomes" id="UP000285430"/>
    </source>
</evidence>
<keyword evidence="2 7" id="KW-0813">Transport</keyword>
<comment type="caution">
    <text evidence="9">The sequence shown here is derived from an EMBL/GenBank/DDBJ whole genome shotgun (WGS) entry which is preliminary data.</text>
</comment>
<keyword evidence="3 7" id="KW-0256">Endoplasmic reticulum</keyword>
<dbReference type="Proteomes" id="UP000285430">
    <property type="component" value="Unassembled WGS sequence"/>
</dbReference>
<dbReference type="PANTHER" id="PTHR23249:SF15">
    <property type="entry name" value="TRAFFICKING PROTEIN PARTICLE COMPLEX SUBUNIT 4"/>
    <property type="match status" value="1"/>
</dbReference>
<dbReference type="GO" id="GO:0005783">
    <property type="term" value="C:endoplasmic reticulum"/>
    <property type="evidence" value="ECO:0007669"/>
    <property type="project" value="UniProtKB-SubCell"/>
</dbReference>
<dbReference type="Gene3D" id="3.30.450.70">
    <property type="match status" value="1"/>
</dbReference>
<evidence type="ECO:0000313" key="15">
    <source>
        <dbReference type="Proteomes" id="UP000266643"/>
    </source>
</evidence>
<dbReference type="SMART" id="SM01399">
    <property type="entry name" value="Sybindin"/>
    <property type="match status" value="1"/>
</dbReference>
<proteinExistence type="inferred from homology"/>
<accession>A0A397DW39</accession>
<evidence type="ECO:0000256" key="1">
    <source>
        <dbReference type="ARBA" id="ARBA00004555"/>
    </source>
</evidence>
<dbReference type="Pfam" id="PF04099">
    <property type="entry name" value="Sybindin"/>
    <property type="match status" value="1"/>
</dbReference>
<evidence type="ECO:0000256" key="6">
    <source>
        <dbReference type="ARBA" id="ARBA00038179"/>
    </source>
</evidence>
<dbReference type="InterPro" id="IPR007233">
    <property type="entry name" value="TRAPPC"/>
</dbReference>
<evidence type="ECO:0000313" key="13">
    <source>
        <dbReference type="EMBL" id="RHZ32941.1"/>
    </source>
</evidence>
<dbReference type="FunFam" id="3.30.450.70:FF:000007">
    <property type="entry name" value="Putative sybindin-like family protein"/>
    <property type="match status" value="1"/>
</dbReference>
<comment type="subunit">
    <text evidence="7">Part of the multisubunit transport protein particle (TRAPP) complex.</text>
</comment>
<dbReference type="EMBL" id="QUTG01002825">
    <property type="protein sequence ID" value="RHY94532.1"/>
    <property type="molecule type" value="Genomic_DNA"/>
</dbReference>
<dbReference type="GO" id="GO:0006888">
    <property type="term" value="P:endoplasmic reticulum to Golgi vesicle-mediated transport"/>
    <property type="evidence" value="ECO:0007669"/>
    <property type="project" value="UniProtKB-UniRule"/>
</dbReference>
<dbReference type="Proteomes" id="UP000283543">
    <property type="component" value="Unassembled WGS sequence"/>
</dbReference>
<dbReference type="EMBL" id="QUTF01027525">
    <property type="protein sequence ID" value="RHY79964.1"/>
    <property type="molecule type" value="Genomic_DNA"/>
</dbReference>
<evidence type="ECO:0000313" key="8">
    <source>
        <dbReference type="EMBL" id="RHY68164.1"/>
    </source>
</evidence>
<dbReference type="VEuPathDB" id="FungiDB:H257_12884"/>
<evidence type="ECO:0000313" key="12">
    <source>
        <dbReference type="EMBL" id="RHZ24257.1"/>
    </source>
</evidence>
<evidence type="ECO:0000256" key="5">
    <source>
        <dbReference type="ARBA" id="ARBA00023034"/>
    </source>
</evidence>
<evidence type="ECO:0000313" key="14">
    <source>
        <dbReference type="Proteomes" id="UP000266196"/>
    </source>
</evidence>